<keyword evidence="3" id="KW-1185">Reference proteome</keyword>
<dbReference type="GO" id="GO:0016783">
    <property type="term" value="F:sulfurtransferase activity"/>
    <property type="evidence" value="ECO:0007669"/>
    <property type="project" value="InterPro"/>
</dbReference>
<dbReference type="PANTHER" id="PTHR43169:SF2">
    <property type="entry name" value="NAD_GMP SYNTHASE DOMAIN-CONTAINING PROTEIN"/>
    <property type="match status" value="1"/>
</dbReference>
<dbReference type="NCBIfam" id="TIGR00268">
    <property type="entry name" value="ATP-dependent sacrificial sulfur transferase LarE"/>
    <property type="match status" value="1"/>
</dbReference>
<feature type="active site" description="Nucleophile and sulfur donor" evidence="1">
    <location>
        <position position="173"/>
    </location>
</feature>
<dbReference type="InterPro" id="IPR005232">
    <property type="entry name" value="LarE"/>
</dbReference>
<evidence type="ECO:0000313" key="3">
    <source>
        <dbReference type="Proteomes" id="UP000190105"/>
    </source>
</evidence>
<evidence type="ECO:0000313" key="2">
    <source>
        <dbReference type="EMBL" id="SKA92512.1"/>
    </source>
</evidence>
<dbReference type="InterPro" id="IPR014729">
    <property type="entry name" value="Rossmann-like_a/b/a_fold"/>
</dbReference>
<evidence type="ECO:0000256" key="1">
    <source>
        <dbReference type="PIRSR" id="PIRSR006661-1"/>
    </source>
</evidence>
<dbReference type="InterPro" id="IPR018317">
    <property type="entry name" value="QueC"/>
</dbReference>
<protein>
    <submittedName>
        <fullName evidence="2">Uncharacterized protein</fullName>
    </submittedName>
</protein>
<dbReference type="SUPFAM" id="SSF52402">
    <property type="entry name" value="Adenine nucleotide alpha hydrolases-like"/>
    <property type="match status" value="1"/>
</dbReference>
<dbReference type="OrthoDB" id="9776919at2"/>
<dbReference type="PIRSF" id="PIRSF006661">
    <property type="entry name" value="PP-lp_UCP006661"/>
    <property type="match status" value="1"/>
</dbReference>
<dbReference type="EMBL" id="FUYH01000012">
    <property type="protein sequence ID" value="SKA92512.1"/>
    <property type="molecule type" value="Genomic_DNA"/>
</dbReference>
<dbReference type="STRING" id="1147123.SAMN05443428_11269"/>
<dbReference type="Proteomes" id="UP000190105">
    <property type="component" value="Unassembled WGS sequence"/>
</dbReference>
<dbReference type="Pfam" id="PF06508">
    <property type="entry name" value="QueC"/>
    <property type="match status" value="1"/>
</dbReference>
<reference evidence="3" key="1">
    <citation type="submission" date="2017-02" db="EMBL/GenBank/DDBJ databases">
        <authorList>
            <person name="Varghese N."/>
            <person name="Submissions S."/>
        </authorList>
    </citation>
    <scope>NUCLEOTIDE SEQUENCE [LARGE SCALE GENOMIC DNA]</scope>
    <source>
        <strain evidence="3">USBA 833</strain>
    </source>
</reference>
<name>A0A1T4XSG9_9CLOT</name>
<dbReference type="AlphaFoldDB" id="A0A1T4XSG9"/>
<dbReference type="RefSeq" id="WP_078696816.1">
    <property type="nucleotide sequence ID" value="NZ_FUYH01000012.1"/>
</dbReference>
<organism evidence="2 3">
    <name type="scientific">Caloramator quimbayensis</name>
    <dbReference type="NCBI Taxonomy" id="1147123"/>
    <lineage>
        <taxon>Bacteria</taxon>
        <taxon>Bacillati</taxon>
        <taxon>Bacillota</taxon>
        <taxon>Clostridia</taxon>
        <taxon>Eubacteriales</taxon>
        <taxon>Clostridiaceae</taxon>
        <taxon>Caloramator</taxon>
    </lineage>
</organism>
<dbReference type="InterPro" id="IPR052188">
    <property type="entry name" value="Ni-pincer_cofactor_biosynth"/>
</dbReference>
<dbReference type="Gene3D" id="3.40.50.620">
    <property type="entry name" value="HUPs"/>
    <property type="match status" value="1"/>
</dbReference>
<accession>A0A1T4XSG9</accession>
<gene>
    <name evidence="2" type="ORF">SAMN05443428_11269</name>
</gene>
<sequence length="270" mass="31010">MNLKDKYMSLVRYLETLDKVLIAFSGGVDSTFLLKAAKDALGENALAVTFNSPYIPSWEIKEAKLFTSDFNIKHLIIDMPIINEIMDNPENRCYLCKKALFSCVIDTAEKKNIKFVLDGTNADDIRDYRPGMKALKELNVKSPLLELGFTKEDIRLLSKELGLNTWNKPAYACLLSRVPYGEKIEIEKLKKIEKSEMYLMSIGFKAVRVRNHNDVARIEVPKDQRVNFFDENLLDDIVKNLKSFGFKYVCLDIEGYRTGSLNETIKNKNR</sequence>
<proteinExistence type="predicted"/>
<dbReference type="PANTHER" id="PTHR43169">
    <property type="entry name" value="EXSB FAMILY PROTEIN"/>
    <property type="match status" value="1"/>
</dbReference>
<dbReference type="CDD" id="cd01990">
    <property type="entry name" value="LarE-like"/>
    <property type="match status" value="1"/>
</dbReference>